<proteinExistence type="predicted"/>
<accession>A0A4Y2BBI6</accession>
<protein>
    <submittedName>
        <fullName evidence="1">Uncharacterized protein</fullName>
    </submittedName>
</protein>
<reference evidence="1 2" key="1">
    <citation type="journal article" date="2019" name="Sci. Rep.">
        <title>Orb-weaving spider Araneus ventricosus genome elucidates the spidroin gene catalogue.</title>
        <authorList>
            <person name="Kono N."/>
            <person name="Nakamura H."/>
            <person name="Ohtoshi R."/>
            <person name="Moran D.A.P."/>
            <person name="Shinohara A."/>
            <person name="Yoshida Y."/>
            <person name="Fujiwara M."/>
            <person name="Mori M."/>
            <person name="Tomita M."/>
            <person name="Arakawa K."/>
        </authorList>
    </citation>
    <scope>NUCLEOTIDE SEQUENCE [LARGE SCALE GENOMIC DNA]</scope>
</reference>
<comment type="caution">
    <text evidence="1">The sequence shown here is derived from an EMBL/GenBank/DDBJ whole genome shotgun (WGS) entry which is preliminary data.</text>
</comment>
<evidence type="ECO:0000313" key="2">
    <source>
        <dbReference type="Proteomes" id="UP000499080"/>
    </source>
</evidence>
<dbReference type="OrthoDB" id="6766769at2759"/>
<organism evidence="1 2">
    <name type="scientific">Araneus ventricosus</name>
    <name type="common">Orbweaver spider</name>
    <name type="synonym">Epeira ventricosa</name>
    <dbReference type="NCBI Taxonomy" id="182803"/>
    <lineage>
        <taxon>Eukaryota</taxon>
        <taxon>Metazoa</taxon>
        <taxon>Ecdysozoa</taxon>
        <taxon>Arthropoda</taxon>
        <taxon>Chelicerata</taxon>
        <taxon>Arachnida</taxon>
        <taxon>Araneae</taxon>
        <taxon>Araneomorphae</taxon>
        <taxon>Entelegynae</taxon>
        <taxon>Araneoidea</taxon>
        <taxon>Araneidae</taxon>
        <taxon>Araneus</taxon>
    </lineage>
</organism>
<dbReference type="AlphaFoldDB" id="A0A4Y2BBI6"/>
<dbReference type="Proteomes" id="UP000499080">
    <property type="component" value="Unassembled WGS sequence"/>
</dbReference>
<evidence type="ECO:0000313" key="1">
    <source>
        <dbReference type="EMBL" id="GBL88715.1"/>
    </source>
</evidence>
<name>A0A4Y2BBI6_ARAVE</name>
<dbReference type="EMBL" id="BGPR01000061">
    <property type="protein sequence ID" value="GBL88715.1"/>
    <property type="molecule type" value="Genomic_DNA"/>
</dbReference>
<sequence length="188" mass="21452">MRGQIGQAANAYMMEIEFSVDCKEWWHEKCSSYEGSEHLSVTIAKFSGCVLLGSRPLYSYLPRRHDFSNLIFLGCDSRVVSTGVINGIIRRLELKLQRPIQWIICLFHFNELPLQYLLEYIHGKTSVTSSYTRDIGRNLKGCERLPLASFNSTTEYDLLVIDSTNLSCDQKYLLDICTVISSGVCFQT</sequence>
<gene>
    <name evidence="1" type="ORF">AVEN_195687_1</name>
</gene>
<keyword evidence="2" id="KW-1185">Reference proteome</keyword>